<accession>A0ABX8VSP0</accession>
<evidence type="ECO:0000313" key="2">
    <source>
        <dbReference type="Proteomes" id="UP000824976"/>
    </source>
</evidence>
<sequence length="163" mass="18538">MIRNILSAFTLVAVVSMSHAQEKEPYEQVKLSVIESLKRGAGSPASCDLLRDALAKDPENEKKKKMMLGFCDSDIDLSKPVSFSEIYQHEFEKHAYVCGIISGETKLGRKIGVRFISAEPYHLIIGTKYSRRPLAYATDDDFVVYEYLSQLRSFNELNKKYCQ</sequence>
<keyword evidence="2" id="KW-1185">Reference proteome</keyword>
<dbReference type="Proteomes" id="UP000824976">
    <property type="component" value="Chromosome"/>
</dbReference>
<protein>
    <submittedName>
        <fullName evidence="1">Uncharacterized protein</fullName>
    </submittedName>
</protein>
<reference evidence="1 2" key="1">
    <citation type="submission" date="2019-06" db="EMBL/GenBank/DDBJ databases">
        <title>Complete genome of Dickeya zeae PL65.</title>
        <authorList>
            <person name="Boluk G."/>
            <person name="Arif M."/>
        </authorList>
    </citation>
    <scope>NUCLEOTIDE SEQUENCE [LARGE SCALE GENOMIC DNA]</scope>
    <source>
        <strain evidence="1 2">PL65</strain>
    </source>
</reference>
<name>A0ABX8VSP0_9GAMM</name>
<dbReference type="RefSeq" id="WP_220177713.1">
    <property type="nucleotide sequence ID" value="NZ_CP040817.1"/>
</dbReference>
<gene>
    <name evidence="1" type="ORF">FGI21_02450</name>
</gene>
<evidence type="ECO:0000313" key="1">
    <source>
        <dbReference type="EMBL" id="QYM90802.1"/>
    </source>
</evidence>
<dbReference type="EMBL" id="CP040817">
    <property type="protein sequence ID" value="QYM90802.1"/>
    <property type="molecule type" value="Genomic_DNA"/>
</dbReference>
<organism evidence="1 2">
    <name type="scientific">Dickeya zeae</name>
    <dbReference type="NCBI Taxonomy" id="204042"/>
    <lineage>
        <taxon>Bacteria</taxon>
        <taxon>Pseudomonadati</taxon>
        <taxon>Pseudomonadota</taxon>
        <taxon>Gammaproteobacteria</taxon>
        <taxon>Enterobacterales</taxon>
        <taxon>Pectobacteriaceae</taxon>
        <taxon>Dickeya</taxon>
    </lineage>
</organism>
<proteinExistence type="predicted"/>